<evidence type="ECO:0000313" key="12">
    <source>
        <dbReference type="EMBL" id="SPD87273.1"/>
    </source>
</evidence>
<gene>
    <name evidence="12" type="primary">mutA</name>
    <name evidence="12" type="ORF">MPLG2_2243</name>
</gene>
<dbReference type="Proteomes" id="UP000238164">
    <property type="component" value="Chromosome 1"/>
</dbReference>
<proteinExistence type="inferred from homology"/>
<dbReference type="KEGG" id="mgg:MPLG2_2243"/>
<reference evidence="12 13" key="1">
    <citation type="submission" date="2018-02" db="EMBL/GenBank/DDBJ databases">
        <authorList>
            <person name="Cohen D.B."/>
            <person name="Kent A.D."/>
        </authorList>
    </citation>
    <scope>NUCLEOTIDE SEQUENCE [LARGE SCALE GENOMIC DNA]</scope>
    <source>
        <strain evidence="12">1</strain>
    </source>
</reference>
<evidence type="ECO:0000256" key="3">
    <source>
        <dbReference type="ARBA" id="ARBA00005146"/>
    </source>
</evidence>
<dbReference type="UniPathway" id="UPA00945">
    <property type="reaction ID" value="UER00910"/>
</dbReference>
<dbReference type="PANTHER" id="PTHR48101:SF4">
    <property type="entry name" value="METHYLMALONYL-COA MUTASE, MITOCHONDRIAL"/>
    <property type="match status" value="1"/>
</dbReference>
<evidence type="ECO:0000256" key="1">
    <source>
        <dbReference type="ARBA" id="ARBA00000290"/>
    </source>
</evidence>
<dbReference type="EC" id="5.4.99.2" evidence="9"/>
<dbReference type="CDD" id="cd03677">
    <property type="entry name" value="MM_CoA_mutase_beta"/>
    <property type="match status" value="1"/>
</dbReference>
<dbReference type="EMBL" id="LT985188">
    <property type="protein sequence ID" value="SPD87273.1"/>
    <property type="molecule type" value="Genomic_DNA"/>
</dbReference>
<keyword evidence="13" id="KW-1185">Reference proteome</keyword>
<keyword evidence="6" id="KW-0846">Cobalamin</keyword>
<comment type="subunit">
    <text evidence="5">Heterodimer of an alpha and a beta chain.</text>
</comment>
<comment type="catalytic activity">
    <reaction evidence="1">
        <text>(R)-methylmalonyl-CoA = succinyl-CoA</text>
        <dbReference type="Rhea" id="RHEA:22888"/>
        <dbReference type="ChEBI" id="CHEBI:57292"/>
        <dbReference type="ChEBI" id="CHEBI:57326"/>
        <dbReference type="EC" id="5.4.99.2"/>
    </reaction>
</comment>
<dbReference type="AlphaFoldDB" id="A0A2N9JI75"/>
<comment type="pathway">
    <text evidence="3">Metabolic intermediate metabolism; propanoyl-CoA degradation; succinyl-CoA from propanoyl-CoA: step 3/3.</text>
</comment>
<feature type="region of interest" description="Disordered" evidence="10">
    <location>
        <begin position="444"/>
        <end position="471"/>
    </location>
</feature>
<keyword evidence="8" id="KW-0170">Cobalt</keyword>
<protein>
    <recommendedName>
        <fullName evidence="9">Methylmalonyl-CoA mutase small subunit</fullName>
        <ecNumber evidence="9">5.4.99.2</ecNumber>
    </recommendedName>
</protein>
<evidence type="ECO:0000256" key="5">
    <source>
        <dbReference type="ARBA" id="ARBA00011870"/>
    </source>
</evidence>
<dbReference type="Gene3D" id="3.20.20.240">
    <property type="entry name" value="Methylmalonyl-CoA mutase"/>
    <property type="match status" value="1"/>
</dbReference>
<dbReference type="OrthoDB" id="9762378at2"/>
<dbReference type="SUPFAM" id="SSF52242">
    <property type="entry name" value="Cobalamin (vitamin B12)-binding domain"/>
    <property type="match status" value="1"/>
</dbReference>
<name>A0A2N9JI75_9ACTN</name>
<evidence type="ECO:0000256" key="9">
    <source>
        <dbReference type="NCBIfam" id="TIGR00642"/>
    </source>
</evidence>
<dbReference type="Gene3D" id="1.10.196.20">
    <property type="match status" value="1"/>
</dbReference>
<dbReference type="InterPro" id="IPR004608">
    <property type="entry name" value="MMCoA_mutase_b"/>
</dbReference>
<dbReference type="InterPro" id="IPR016176">
    <property type="entry name" value="Cbl-dep_enz_cat"/>
</dbReference>
<organism evidence="12 13">
    <name type="scientific">Micropruina glycogenica</name>
    <dbReference type="NCBI Taxonomy" id="75385"/>
    <lineage>
        <taxon>Bacteria</taxon>
        <taxon>Bacillati</taxon>
        <taxon>Actinomycetota</taxon>
        <taxon>Actinomycetes</taxon>
        <taxon>Propionibacteriales</taxon>
        <taxon>Nocardioidaceae</taxon>
        <taxon>Micropruina</taxon>
    </lineage>
</organism>
<dbReference type="Gene3D" id="3.40.50.280">
    <property type="entry name" value="Cobalamin-binding domain"/>
    <property type="match status" value="1"/>
</dbReference>
<evidence type="ECO:0000256" key="4">
    <source>
        <dbReference type="ARBA" id="ARBA00008465"/>
    </source>
</evidence>
<comment type="cofactor">
    <cofactor evidence="2">
        <name>adenosylcob(III)alamin</name>
        <dbReference type="ChEBI" id="CHEBI:18408"/>
    </cofactor>
</comment>
<evidence type="ECO:0000256" key="8">
    <source>
        <dbReference type="ARBA" id="ARBA00023285"/>
    </source>
</evidence>
<sequence>MTDSPLTLAGDFTAPSRQDWETEVLKVLNRRRPEGKELSIEQAMKRLTTTTVDELVIDPLYTKTDEQPDLGHPGVMPFTRGTSLRTGTIHAWDVTQLHEDGDVAFSNTAVLDDLQRGAISLWLRVDPDAIAAADVAAVLAGVMPELARLRVSSRTDQAAAADALANVWRASGKSSEVGGSLGLDAIGHAALSGEAPDFGPQRAWVATALAEFPKARAIAVDTLVYDDAGAGDVDVLAFAVATGVEYLRDLEAAGIDAESVFSQIAFRVPTNADQFMTIARLRALRRLWARVGEVAGVPAAKRGAIQLAVTSRRMITRDDPFVNLLRGTIATFAAAVGGAESITVLPHDTAWGLPTPFSRRMARNLQLLAAEESNLGRVADPAGGSWYVESLTDQLAAKAWARFQQLEAAGGMAQALADGLVAQWLDETTAARAVRLANRRQPITGVSMFPGSNEQPLDVRPRPEAPANGGLQAHRDSEVFEALRDRVATADPKPVVFMACLGARRDFGPREQFTSNVLLVAGIDHPQSEGGTADEIVQQVQAAGARTVVLCSSAKVYAKQAIEVATALKGAGVRTVLIAGRSKETGSDDAASVIDGEIYDGMDVAGFLAGTLDELGVAK</sequence>
<evidence type="ECO:0000259" key="11">
    <source>
        <dbReference type="Pfam" id="PF01642"/>
    </source>
</evidence>
<feature type="domain" description="Methylmalonyl-CoA mutase alpha/beta chain catalytic" evidence="11">
    <location>
        <begin position="204"/>
        <end position="461"/>
    </location>
</feature>
<dbReference type="InterPro" id="IPR024067">
    <property type="entry name" value="Me-malonyl-CoA_mutase_sm_su_N"/>
</dbReference>
<dbReference type="GO" id="GO:0004494">
    <property type="term" value="F:methylmalonyl-CoA mutase activity"/>
    <property type="evidence" value="ECO:0007669"/>
    <property type="project" value="UniProtKB-UniRule"/>
</dbReference>
<dbReference type="RefSeq" id="WP_105186038.1">
    <property type="nucleotide sequence ID" value="NZ_BAAAGO010000004.1"/>
</dbReference>
<dbReference type="GO" id="GO:0031419">
    <property type="term" value="F:cobalamin binding"/>
    <property type="evidence" value="ECO:0007669"/>
    <property type="project" value="UniProtKB-KW"/>
</dbReference>
<evidence type="ECO:0000256" key="7">
    <source>
        <dbReference type="ARBA" id="ARBA00023235"/>
    </source>
</evidence>
<dbReference type="GO" id="GO:0046872">
    <property type="term" value="F:metal ion binding"/>
    <property type="evidence" value="ECO:0007669"/>
    <property type="project" value="InterPro"/>
</dbReference>
<dbReference type="NCBIfam" id="TIGR00642">
    <property type="entry name" value="mmCoA_mut_beta"/>
    <property type="match status" value="1"/>
</dbReference>
<evidence type="ECO:0000256" key="6">
    <source>
        <dbReference type="ARBA" id="ARBA00022628"/>
    </source>
</evidence>
<dbReference type="PANTHER" id="PTHR48101">
    <property type="entry name" value="METHYLMALONYL-COA MUTASE, MITOCHONDRIAL-RELATED"/>
    <property type="match status" value="1"/>
</dbReference>
<dbReference type="Pfam" id="PF01642">
    <property type="entry name" value="MM_CoA_mutase"/>
    <property type="match status" value="2"/>
</dbReference>
<dbReference type="InterPro" id="IPR006099">
    <property type="entry name" value="MeMalonylCoA_mutase_a/b_cat"/>
</dbReference>
<evidence type="ECO:0000256" key="10">
    <source>
        <dbReference type="SAM" id="MobiDB-lite"/>
    </source>
</evidence>
<keyword evidence="7 12" id="KW-0413">Isomerase</keyword>
<evidence type="ECO:0000256" key="2">
    <source>
        <dbReference type="ARBA" id="ARBA00001922"/>
    </source>
</evidence>
<dbReference type="InterPro" id="IPR036724">
    <property type="entry name" value="Cobalamin-bd_sf"/>
</dbReference>
<feature type="domain" description="Methylmalonyl-CoA mutase alpha/beta chain catalytic" evidence="11">
    <location>
        <begin position="51"/>
        <end position="134"/>
    </location>
</feature>
<accession>A0A2N9JI75</accession>
<dbReference type="SUPFAM" id="SSF51703">
    <property type="entry name" value="Cobalamin (vitamin B12)-dependent enzymes"/>
    <property type="match status" value="1"/>
</dbReference>
<dbReference type="GO" id="GO:0019652">
    <property type="term" value="P:lactate fermentation to propionate and acetate"/>
    <property type="evidence" value="ECO:0007669"/>
    <property type="project" value="InterPro"/>
</dbReference>
<evidence type="ECO:0000313" key="13">
    <source>
        <dbReference type="Proteomes" id="UP000238164"/>
    </source>
</evidence>
<comment type="similarity">
    <text evidence="4">Belongs to the methylmalonyl-CoA mutase family.</text>
</comment>